<keyword evidence="2" id="KW-1185">Reference proteome</keyword>
<comment type="caution">
    <text evidence="1">The sequence shown here is derived from an EMBL/GenBank/DDBJ whole genome shotgun (WGS) entry which is preliminary data.</text>
</comment>
<evidence type="ECO:0000313" key="2">
    <source>
        <dbReference type="Proteomes" id="UP001168972"/>
    </source>
</evidence>
<protein>
    <submittedName>
        <fullName evidence="1">Uncharacterized protein</fullName>
    </submittedName>
</protein>
<reference evidence="1" key="2">
    <citation type="submission" date="2023-03" db="EMBL/GenBank/DDBJ databases">
        <authorList>
            <person name="Inwood S.N."/>
            <person name="Skelly J.G."/>
            <person name="Guhlin J."/>
            <person name="Harrop T.W.R."/>
            <person name="Goldson S.G."/>
            <person name="Dearden P.K."/>
        </authorList>
    </citation>
    <scope>NUCLEOTIDE SEQUENCE</scope>
    <source>
        <strain evidence="1">Lincoln</strain>
        <tissue evidence="1">Whole body</tissue>
    </source>
</reference>
<sequence length="157" mass="18295">MRNNREVNENLLEINSIEEKNLSTIDELNIKKNIPTTLLIIPTSSYNSSDLNEYSKKWQLRSASNLEITTSKYIVAIPTYGEQLNDRFNNRISANQHQHLRLSLGMAVPPHLRLQSNKIIKVCSSTIRLLLLRLHFNLQQIFAYTVYILSELYRFSM</sequence>
<name>A0AA39FZJ9_MICHY</name>
<dbReference type="Proteomes" id="UP001168972">
    <property type="component" value="Unassembled WGS sequence"/>
</dbReference>
<reference evidence="1" key="1">
    <citation type="journal article" date="2023" name="bioRxiv">
        <title>Scaffold-level genome assemblies of two parasitoid biocontrol wasps reveal the parthenogenesis mechanism and an associated novel virus.</title>
        <authorList>
            <person name="Inwood S."/>
            <person name="Skelly J."/>
            <person name="Guhlin J."/>
            <person name="Harrop T."/>
            <person name="Goldson S."/>
            <person name="Dearden P."/>
        </authorList>
    </citation>
    <scope>NUCLEOTIDE SEQUENCE</scope>
    <source>
        <strain evidence="1">Lincoln</strain>
        <tissue evidence="1">Whole body</tissue>
    </source>
</reference>
<evidence type="ECO:0000313" key="1">
    <source>
        <dbReference type="EMBL" id="KAK0178588.1"/>
    </source>
</evidence>
<dbReference type="AlphaFoldDB" id="A0AA39FZJ9"/>
<gene>
    <name evidence="1" type="ORF">PV327_007466</name>
</gene>
<proteinExistence type="predicted"/>
<accession>A0AA39FZJ9</accession>
<dbReference type="EMBL" id="JAQQBR010000004">
    <property type="protein sequence ID" value="KAK0178588.1"/>
    <property type="molecule type" value="Genomic_DNA"/>
</dbReference>
<organism evidence="1 2">
    <name type="scientific">Microctonus hyperodae</name>
    <name type="common">Parasitoid wasp</name>
    <dbReference type="NCBI Taxonomy" id="165561"/>
    <lineage>
        <taxon>Eukaryota</taxon>
        <taxon>Metazoa</taxon>
        <taxon>Ecdysozoa</taxon>
        <taxon>Arthropoda</taxon>
        <taxon>Hexapoda</taxon>
        <taxon>Insecta</taxon>
        <taxon>Pterygota</taxon>
        <taxon>Neoptera</taxon>
        <taxon>Endopterygota</taxon>
        <taxon>Hymenoptera</taxon>
        <taxon>Apocrita</taxon>
        <taxon>Ichneumonoidea</taxon>
        <taxon>Braconidae</taxon>
        <taxon>Euphorinae</taxon>
        <taxon>Microctonus</taxon>
    </lineage>
</organism>